<dbReference type="AlphaFoldDB" id="A0AAV9N849"/>
<evidence type="ECO:0000256" key="1">
    <source>
        <dbReference type="SAM" id="MobiDB-lite"/>
    </source>
</evidence>
<evidence type="ECO:0008006" key="4">
    <source>
        <dbReference type="Google" id="ProtNLM"/>
    </source>
</evidence>
<evidence type="ECO:0000313" key="2">
    <source>
        <dbReference type="EMBL" id="KAK5049511.1"/>
    </source>
</evidence>
<feature type="compositionally biased region" description="Polar residues" evidence="1">
    <location>
        <begin position="288"/>
        <end position="297"/>
    </location>
</feature>
<gene>
    <name evidence="2" type="ORF">LTR84_004440</name>
</gene>
<keyword evidence="3" id="KW-1185">Reference proteome</keyword>
<evidence type="ECO:0000313" key="3">
    <source>
        <dbReference type="Proteomes" id="UP001358417"/>
    </source>
</evidence>
<accession>A0AAV9N849</accession>
<proteinExistence type="predicted"/>
<sequence length="381" mass="42771">MVSPDRLQKQMDLRGLLDKVSPSLLLEMKLGSILSRVNVLFSPSTFLFEETRDAQSKFARTMMSDIFENQLDELQSERTFSSLEELYLNVTRLQLRLHCLSNRENPATSLQLGRLGIAATSIIDLVEHVNAQTSLVTHCPHYIYRMTALTAAVLLRLTKQSEPLTGSKNPEAARNAKKYYKSYFFRTISLLKSMSVDSNDMPSRMAKIFSQLWTVEKLFEKQPNRSLEDESGGNESASTTALSSPLVVQSRLSMSVLHDCMWRWKEHFIYSQSSRNPMVDPSHAPSDQARSNTEPTAVTQQQLSGMTTIAPELTAATASSRSCIVPLASSLTAGPTMSNSENIMTPSFIQDFSPLAALPWDTNMNDEFEMMVHHFPDSWPV</sequence>
<dbReference type="GeneID" id="89972618"/>
<dbReference type="Proteomes" id="UP001358417">
    <property type="component" value="Unassembled WGS sequence"/>
</dbReference>
<feature type="region of interest" description="Disordered" evidence="1">
    <location>
        <begin position="275"/>
        <end position="297"/>
    </location>
</feature>
<name>A0AAV9N849_9EURO</name>
<organism evidence="2 3">
    <name type="scientific">Exophiala bonariae</name>
    <dbReference type="NCBI Taxonomy" id="1690606"/>
    <lineage>
        <taxon>Eukaryota</taxon>
        <taxon>Fungi</taxon>
        <taxon>Dikarya</taxon>
        <taxon>Ascomycota</taxon>
        <taxon>Pezizomycotina</taxon>
        <taxon>Eurotiomycetes</taxon>
        <taxon>Chaetothyriomycetidae</taxon>
        <taxon>Chaetothyriales</taxon>
        <taxon>Herpotrichiellaceae</taxon>
        <taxon>Exophiala</taxon>
    </lineage>
</organism>
<dbReference type="EMBL" id="JAVRRD010000019">
    <property type="protein sequence ID" value="KAK5049511.1"/>
    <property type="molecule type" value="Genomic_DNA"/>
</dbReference>
<dbReference type="RefSeq" id="XP_064704556.1">
    <property type="nucleotide sequence ID" value="XM_064848017.1"/>
</dbReference>
<protein>
    <recommendedName>
        <fullName evidence="4">Transcription factor domain-containing protein</fullName>
    </recommendedName>
</protein>
<comment type="caution">
    <text evidence="2">The sequence shown here is derived from an EMBL/GenBank/DDBJ whole genome shotgun (WGS) entry which is preliminary data.</text>
</comment>
<reference evidence="2 3" key="1">
    <citation type="submission" date="2023-08" db="EMBL/GenBank/DDBJ databases">
        <title>Black Yeasts Isolated from many extreme environments.</title>
        <authorList>
            <person name="Coleine C."/>
            <person name="Stajich J.E."/>
            <person name="Selbmann L."/>
        </authorList>
    </citation>
    <scope>NUCLEOTIDE SEQUENCE [LARGE SCALE GENOMIC DNA]</scope>
    <source>
        <strain evidence="2 3">CCFEE 5792</strain>
    </source>
</reference>